<accession>A0A919EBE4</accession>
<comment type="caution">
    <text evidence="2">The sequence shown here is derived from an EMBL/GenBank/DDBJ whole genome shotgun (WGS) entry which is preliminary data.</text>
</comment>
<keyword evidence="3" id="KW-1185">Reference proteome</keyword>
<reference evidence="2" key="2">
    <citation type="submission" date="2020-09" db="EMBL/GenBank/DDBJ databases">
        <authorList>
            <person name="Sun Q."/>
            <person name="Ohkuma M."/>
        </authorList>
    </citation>
    <scope>NUCLEOTIDE SEQUENCE</scope>
    <source>
        <strain evidence="2">JCM 4059</strain>
    </source>
</reference>
<feature type="compositionally biased region" description="Basic and acidic residues" evidence="1">
    <location>
        <begin position="1"/>
        <end position="11"/>
    </location>
</feature>
<evidence type="ECO:0000313" key="3">
    <source>
        <dbReference type="Proteomes" id="UP000638313"/>
    </source>
</evidence>
<evidence type="ECO:0000256" key="1">
    <source>
        <dbReference type="SAM" id="MobiDB-lite"/>
    </source>
</evidence>
<feature type="compositionally biased region" description="Low complexity" evidence="1">
    <location>
        <begin position="13"/>
        <end position="30"/>
    </location>
</feature>
<name>A0A919EBE4_9ACTN</name>
<dbReference type="EMBL" id="BNBD01000004">
    <property type="protein sequence ID" value="GHF41929.1"/>
    <property type="molecule type" value="Genomic_DNA"/>
</dbReference>
<protein>
    <submittedName>
        <fullName evidence="2">Uncharacterized protein</fullName>
    </submittedName>
</protein>
<sequence length="102" mass="10956">MCSEASTRRCPETQTATPHAAQTARAAAPTVHHESYSLTGRACRAPLAQDGAVRGRGRTDTDGSWGRAVGTVLRSSKARLASPEAKVTMTGRTADHHLWWML</sequence>
<feature type="region of interest" description="Disordered" evidence="1">
    <location>
        <begin position="1"/>
        <end position="33"/>
    </location>
</feature>
<evidence type="ECO:0000313" key="2">
    <source>
        <dbReference type="EMBL" id="GHF41929.1"/>
    </source>
</evidence>
<gene>
    <name evidence="2" type="ORF">GCM10010218_23740</name>
</gene>
<feature type="region of interest" description="Disordered" evidence="1">
    <location>
        <begin position="49"/>
        <end position="68"/>
    </location>
</feature>
<dbReference type="Proteomes" id="UP000638313">
    <property type="component" value="Unassembled WGS sequence"/>
</dbReference>
<organism evidence="2 3">
    <name type="scientific">Streptomyces mashuensis</name>
    <dbReference type="NCBI Taxonomy" id="33904"/>
    <lineage>
        <taxon>Bacteria</taxon>
        <taxon>Bacillati</taxon>
        <taxon>Actinomycetota</taxon>
        <taxon>Actinomycetes</taxon>
        <taxon>Kitasatosporales</taxon>
        <taxon>Streptomycetaceae</taxon>
        <taxon>Streptomyces</taxon>
    </lineage>
</organism>
<dbReference type="AlphaFoldDB" id="A0A919EBE4"/>
<reference evidence="2" key="1">
    <citation type="journal article" date="2014" name="Int. J. Syst. Evol. Microbiol.">
        <title>Complete genome sequence of Corynebacterium casei LMG S-19264T (=DSM 44701T), isolated from a smear-ripened cheese.</title>
        <authorList>
            <consortium name="US DOE Joint Genome Institute (JGI-PGF)"/>
            <person name="Walter F."/>
            <person name="Albersmeier A."/>
            <person name="Kalinowski J."/>
            <person name="Ruckert C."/>
        </authorList>
    </citation>
    <scope>NUCLEOTIDE SEQUENCE</scope>
    <source>
        <strain evidence="2">JCM 4059</strain>
    </source>
</reference>
<proteinExistence type="predicted"/>